<dbReference type="AlphaFoldDB" id="A0A517YLZ8"/>
<reference evidence="2 3" key="1">
    <citation type="submission" date="2019-02" db="EMBL/GenBank/DDBJ databases">
        <title>Deep-cultivation of Planctomycetes and their phenomic and genomic characterization uncovers novel biology.</title>
        <authorList>
            <person name="Wiegand S."/>
            <person name="Jogler M."/>
            <person name="Boedeker C."/>
            <person name="Pinto D."/>
            <person name="Vollmers J."/>
            <person name="Rivas-Marin E."/>
            <person name="Kohn T."/>
            <person name="Peeters S.H."/>
            <person name="Heuer A."/>
            <person name="Rast P."/>
            <person name="Oberbeckmann S."/>
            <person name="Bunk B."/>
            <person name="Jeske O."/>
            <person name="Meyerdierks A."/>
            <person name="Storesund J.E."/>
            <person name="Kallscheuer N."/>
            <person name="Luecker S."/>
            <person name="Lage O.M."/>
            <person name="Pohl T."/>
            <person name="Merkel B.J."/>
            <person name="Hornburger P."/>
            <person name="Mueller R.-W."/>
            <person name="Bruemmer F."/>
            <person name="Labrenz M."/>
            <person name="Spormann A.M."/>
            <person name="Op den Camp H."/>
            <person name="Overmann J."/>
            <person name="Amann R."/>
            <person name="Jetten M.S.M."/>
            <person name="Mascher T."/>
            <person name="Medema M.H."/>
            <person name="Devos D.P."/>
            <person name="Kaster A.-K."/>
            <person name="Ovreas L."/>
            <person name="Rohde M."/>
            <person name="Galperin M.Y."/>
            <person name="Jogler C."/>
        </authorList>
    </citation>
    <scope>NUCLEOTIDE SEQUENCE [LARGE SCALE GENOMIC DNA]</scope>
    <source>
        <strain evidence="2 3">ETA_A8</strain>
    </source>
</reference>
<dbReference type="KEGG" id="aagg:ETAA8_63920"/>
<evidence type="ECO:0000256" key="1">
    <source>
        <dbReference type="SAM" id="MobiDB-lite"/>
    </source>
</evidence>
<gene>
    <name evidence="2" type="ORF">ETAA8_63920</name>
</gene>
<dbReference type="Proteomes" id="UP000315017">
    <property type="component" value="Chromosome"/>
</dbReference>
<dbReference type="OrthoDB" id="573239at2"/>
<feature type="region of interest" description="Disordered" evidence="1">
    <location>
        <begin position="40"/>
        <end position="59"/>
    </location>
</feature>
<evidence type="ECO:0000313" key="3">
    <source>
        <dbReference type="Proteomes" id="UP000315017"/>
    </source>
</evidence>
<organism evidence="2 3">
    <name type="scientific">Anatilimnocola aggregata</name>
    <dbReference type="NCBI Taxonomy" id="2528021"/>
    <lineage>
        <taxon>Bacteria</taxon>
        <taxon>Pseudomonadati</taxon>
        <taxon>Planctomycetota</taxon>
        <taxon>Planctomycetia</taxon>
        <taxon>Pirellulales</taxon>
        <taxon>Pirellulaceae</taxon>
        <taxon>Anatilimnocola</taxon>
    </lineage>
</organism>
<dbReference type="RefSeq" id="WP_145098039.1">
    <property type="nucleotide sequence ID" value="NZ_CP036274.1"/>
</dbReference>
<evidence type="ECO:0000313" key="2">
    <source>
        <dbReference type="EMBL" id="QDU31239.1"/>
    </source>
</evidence>
<keyword evidence="3" id="KW-1185">Reference proteome</keyword>
<proteinExistence type="predicted"/>
<sequence>MSQQLIIQLSDDAFAQLQLQAASQSMSPAEIATADMERLYSRSQHGDGNAPLRTTKQPARGLLRKHFGTFDLGCPVGTDNEQIDADLAREYGSTHEE</sequence>
<dbReference type="EMBL" id="CP036274">
    <property type="protein sequence ID" value="QDU31239.1"/>
    <property type="molecule type" value="Genomic_DNA"/>
</dbReference>
<protein>
    <submittedName>
        <fullName evidence="2">Uncharacterized protein</fullName>
    </submittedName>
</protein>
<accession>A0A517YLZ8</accession>
<name>A0A517YLZ8_9BACT</name>